<evidence type="ECO:0000313" key="2">
    <source>
        <dbReference type="Proteomes" id="UP000295382"/>
    </source>
</evidence>
<accession>A0A4R3HW23</accession>
<gene>
    <name evidence="1" type="ORF">EDC30_104270</name>
</gene>
<sequence>MDTLKIIDAVGGRKAVIEMTGLSRGRISQWVTDKAIPTPWLKFFEAKFPALDWDALRAPAEEEKIPTH</sequence>
<keyword evidence="2" id="KW-1185">Reference proteome</keyword>
<dbReference type="EMBL" id="SLZQ01000004">
    <property type="protein sequence ID" value="TCS37466.1"/>
    <property type="molecule type" value="Genomic_DNA"/>
</dbReference>
<dbReference type="OrthoDB" id="8613254at2"/>
<name>A0A4R3HW23_PAULE</name>
<proteinExistence type="predicted"/>
<evidence type="ECO:0000313" key="1">
    <source>
        <dbReference type="EMBL" id="TCS37466.1"/>
    </source>
</evidence>
<organism evidence="1 2">
    <name type="scientific">Paucimonas lemoignei</name>
    <name type="common">Pseudomonas lemoignei</name>
    <dbReference type="NCBI Taxonomy" id="29443"/>
    <lineage>
        <taxon>Bacteria</taxon>
        <taxon>Pseudomonadati</taxon>
        <taxon>Pseudomonadota</taxon>
        <taxon>Betaproteobacteria</taxon>
        <taxon>Burkholderiales</taxon>
        <taxon>Burkholderiaceae</taxon>
        <taxon>Paucimonas</taxon>
    </lineage>
</organism>
<protein>
    <recommendedName>
        <fullName evidence="3">YdaS antitoxin of YdaST toxin-antitoxin system</fullName>
    </recommendedName>
</protein>
<dbReference type="Proteomes" id="UP000295382">
    <property type="component" value="Unassembled WGS sequence"/>
</dbReference>
<dbReference type="AlphaFoldDB" id="A0A4R3HW23"/>
<comment type="caution">
    <text evidence="1">The sequence shown here is derived from an EMBL/GenBank/DDBJ whole genome shotgun (WGS) entry which is preliminary data.</text>
</comment>
<reference evidence="1 2" key="1">
    <citation type="submission" date="2019-03" db="EMBL/GenBank/DDBJ databases">
        <title>Genomic Encyclopedia of Type Strains, Phase IV (KMG-IV): sequencing the most valuable type-strain genomes for metagenomic binning, comparative biology and taxonomic classification.</title>
        <authorList>
            <person name="Goeker M."/>
        </authorList>
    </citation>
    <scope>NUCLEOTIDE SEQUENCE [LARGE SCALE GENOMIC DNA]</scope>
    <source>
        <strain evidence="1 2">DSM 7445</strain>
    </source>
</reference>
<evidence type="ECO:0008006" key="3">
    <source>
        <dbReference type="Google" id="ProtNLM"/>
    </source>
</evidence>